<accession>A0A8T0HI03</accession>
<gene>
    <name evidence="2" type="ORF">KC19_6G166400</name>
</gene>
<evidence type="ECO:0000313" key="2">
    <source>
        <dbReference type="EMBL" id="KAG0570488.1"/>
    </source>
</evidence>
<proteinExistence type="predicted"/>
<feature type="chain" id="PRO_5035788878" evidence="1">
    <location>
        <begin position="35"/>
        <end position="121"/>
    </location>
</feature>
<dbReference type="AlphaFoldDB" id="A0A8T0HI03"/>
<evidence type="ECO:0000256" key="1">
    <source>
        <dbReference type="SAM" id="SignalP"/>
    </source>
</evidence>
<sequence length="121" mass="12415">MSQSLNPSKMARAAAGLFLVGLVLVASWATTIEASVTVINSALVPVDVVTQGKHVTVKTGASPVYVDVKGAKEQKVLVSAGKGKSPISVDVKDGDTIVIIPDFLGGGYVNVNVNGVFKGHI</sequence>
<comment type="caution">
    <text evidence="2">The sequence shown here is derived from an EMBL/GenBank/DDBJ whole genome shotgun (WGS) entry which is preliminary data.</text>
</comment>
<dbReference type="Proteomes" id="UP000822688">
    <property type="component" value="Chromosome 6"/>
</dbReference>
<keyword evidence="1" id="KW-0732">Signal</keyword>
<feature type="signal peptide" evidence="1">
    <location>
        <begin position="1"/>
        <end position="34"/>
    </location>
</feature>
<reference evidence="2 3" key="1">
    <citation type="submission" date="2020-06" db="EMBL/GenBank/DDBJ databases">
        <title>WGS assembly of Ceratodon purpureus strain R40.</title>
        <authorList>
            <person name="Carey S.B."/>
            <person name="Jenkins J."/>
            <person name="Shu S."/>
            <person name="Lovell J.T."/>
            <person name="Sreedasyam A."/>
            <person name="Maumus F."/>
            <person name="Tiley G.P."/>
            <person name="Fernandez-Pozo N."/>
            <person name="Barry K."/>
            <person name="Chen C."/>
            <person name="Wang M."/>
            <person name="Lipzen A."/>
            <person name="Daum C."/>
            <person name="Saski C.A."/>
            <person name="Payton A.C."/>
            <person name="Mcbreen J.C."/>
            <person name="Conrad R.E."/>
            <person name="Kollar L.M."/>
            <person name="Olsson S."/>
            <person name="Huttunen S."/>
            <person name="Landis J.B."/>
            <person name="Wickett N.J."/>
            <person name="Johnson M.G."/>
            <person name="Rensing S.A."/>
            <person name="Grimwood J."/>
            <person name="Schmutz J."/>
            <person name="Mcdaniel S.F."/>
        </authorList>
    </citation>
    <scope>NUCLEOTIDE SEQUENCE [LARGE SCALE GENOMIC DNA]</scope>
    <source>
        <strain evidence="2 3">R40</strain>
    </source>
</reference>
<organism evidence="2 3">
    <name type="scientific">Ceratodon purpureus</name>
    <name type="common">Fire moss</name>
    <name type="synonym">Dicranum purpureum</name>
    <dbReference type="NCBI Taxonomy" id="3225"/>
    <lineage>
        <taxon>Eukaryota</taxon>
        <taxon>Viridiplantae</taxon>
        <taxon>Streptophyta</taxon>
        <taxon>Embryophyta</taxon>
        <taxon>Bryophyta</taxon>
        <taxon>Bryophytina</taxon>
        <taxon>Bryopsida</taxon>
        <taxon>Dicranidae</taxon>
        <taxon>Pseudoditrichales</taxon>
        <taxon>Ditrichaceae</taxon>
        <taxon>Ceratodon</taxon>
    </lineage>
</organism>
<keyword evidence="3" id="KW-1185">Reference proteome</keyword>
<name>A0A8T0HI03_CERPU</name>
<evidence type="ECO:0000313" key="3">
    <source>
        <dbReference type="Proteomes" id="UP000822688"/>
    </source>
</evidence>
<protein>
    <submittedName>
        <fullName evidence="2">Uncharacterized protein</fullName>
    </submittedName>
</protein>
<dbReference type="EMBL" id="CM026427">
    <property type="protein sequence ID" value="KAG0570488.1"/>
    <property type="molecule type" value="Genomic_DNA"/>
</dbReference>